<dbReference type="Proteomes" id="UP000464620">
    <property type="component" value="Chromosome B09"/>
</dbReference>
<dbReference type="EMBL" id="CP031001">
    <property type="protein sequence ID" value="QHN77953.1"/>
    <property type="molecule type" value="Genomic_DNA"/>
</dbReference>
<feature type="transmembrane region" description="Helical" evidence="1">
    <location>
        <begin position="6"/>
        <end position="24"/>
    </location>
</feature>
<sequence>MSVKVIGFFFLMIMGCSVNIIEAGRSQKQLDPKMITTTPMFNNDATNHYPLSQDEFLCKCLDMGRSCQPSCERCDCLEPDNGVGVNNNLCMCDDLRKYSCPQSCQTCFCSPDL</sequence>
<accession>A0A6B9V9A1</accession>
<gene>
    <name evidence="2" type="ORF">DS421_19g657300</name>
</gene>
<keyword evidence="1" id="KW-0472">Membrane</keyword>
<dbReference type="AlphaFoldDB" id="A0A6B9V9A1"/>
<keyword evidence="1" id="KW-0812">Transmembrane</keyword>
<evidence type="ECO:0000313" key="2">
    <source>
        <dbReference type="EMBL" id="QHN77953.1"/>
    </source>
</evidence>
<organism evidence="2 3">
    <name type="scientific">Arachis hypogaea</name>
    <name type="common">Peanut</name>
    <dbReference type="NCBI Taxonomy" id="3818"/>
    <lineage>
        <taxon>Eukaryota</taxon>
        <taxon>Viridiplantae</taxon>
        <taxon>Streptophyta</taxon>
        <taxon>Embryophyta</taxon>
        <taxon>Tracheophyta</taxon>
        <taxon>Spermatophyta</taxon>
        <taxon>Magnoliopsida</taxon>
        <taxon>eudicotyledons</taxon>
        <taxon>Gunneridae</taxon>
        <taxon>Pentapetalae</taxon>
        <taxon>rosids</taxon>
        <taxon>fabids</taxon>
        <taxon>Fabales</taxon>
        <taxon>Fabaceae</taxon>
        <taxon>Papilionoideae</taxon>
        <taxon>50 kb inversion clade</taxon>
        <taxon>dalbergioids sensu lato</taxon>
        <taxon>Dalbergieae</taxon>
        <taxon>Pterocarpus clade</taxon>
        <taxon>Arachis</taxon>
    </lineage>
</organism>
<evidence type="ECO:0000313" key="3">
    <source>
        <dbReference type="Proteomes" id="UP000464620"/>
    </source>
</evidence>
<name>A0A6B9V9A1_ARAHY</name>
<reference evidence="2 3" key="1">
    <citation type="submission" date="2020-01" db="EMBL/GenBank/DDBJ databases">
        <title>Genome sequence of Arachis hypogaea, cultivar Shitouqi.</title>
        <authorList>
            <person name="Zhuang W."/>
            <person name="Chen H."/>
            <person name="Varshney R."/>
            <person name="Wang D."/>
            <person name="Ming R."/>
        </authorList>
    </citation>
    <scope>NUCLEOTIDE SEQUENCE [LARGE SCALE GENOMIC DNA]</scope>
    <source>
        <tissue evidence="2">Young leaf</tissue>
    </source>
</reference>
<evidence type="ECO:0008006" key="4">
    <source>
        <dbReference type="Google" id="ProtNLM"/>
    </source>
</evidence>
<protein>
    <recommendedName>
        <fullName evidence="4">Bowman-Birk serine protease inhibitors family domain-containing protein</fullName>
    </recommendedName>
</protein>
<keyword evidence="1" id="KW-1133">Transmembrane helix</keyword>
<dbReference type="Gramene" id="arahy.Tifrunner.gnm2.ann2.Ah19g318800.1">
    <property type="protein sequence ID" value="arahy.Tifrunner.gnm2.ann2.Ah19g318800.1-CDS-1"/>
    <property type="gene ID" value="arahy.Tifrunner.gnm2.ann2.Ah19g318800"/>
</dbReference>
<dbReference type="PROSITE" id="PS51257">
    <property type="entry name" value="PROKAR_LIPOPROTEIN"/>
    <property type="match status" value="1"/>
</dbReference>
<proteinExistence type="predicted"/>
<evidence type="ECO:0000256" key="1">
    <source>
        <dbReference type="SAM" id="Phobius"/>
    </source>
</evidence>